<reference evidence="16 17" key="1">
    <citation type="journal article" date="2010" name="Plant Cell">
        <title>The Chlorella variabilis NC64A genome reveals adaptation to photosymbiosis, coevolution with viruses, and cryptic sex.</title>
        <authorList>
            <person name="Blanc G."/>
            <person name="Duncan G."/>
            <person name="Agarkova I."/>
            <person name="Borodovsky M."/>
            <person name="Gurnon J."/>
            <person name="Kuo A."/>
            <person name="Lindquist E."/>
            <person name="Lucas S."/>
            <person name="Pangilinan J."/>
            <person name="Polle J."/>
            <person name="Salamov A."/>
            <person name="Terry A."/>
            <person name="Yamada T."/>
            <person name="Dunigan D.D."/>
            <person name="Grigoriev I.V."/>
            <person name="Claverie J.M."/>
            <person name="Van Etten J.L."/>
        </authorList>
    </citation>
    <scope>NUCLEOTIDE SEQUENCE [LARGE SCALE GENOMIC DNA]</scope>
    <source>
        <strain evidence="16 17">NC64A</strain>
    </source>
</reference>
<dbReference type="GO" id="GO:0106292">
    <property type="term" value="F:superoxide-generating NADPH oxidase activity"/>
    <property type="evidence" value="ECO:0007669"/>
    <property type="project" value="UniProtKB-ARBA"/>
</dbReference>
<keyword evidence="8 14" id="KW-0479">Metal-binding</keyword>
<dbReference type="Pfam" id="PF01786">
    <property type="entry name" value="AOX"/>
    <property type="match status" value="1"/>
</dbReference>
<keyword evidence="13 14" id="KW-0472">Membrane</keyword>
<dbReference type="GO" id="GO:0010230">
    <property type="term" value="P:alternative respiration"/>
    <property type="evidence" value="ECO:0007669"/>
    <property type="project" value="TreeGrafter"/>
</dbReference>
<dbReference type="RefSeq" id="XP_005849955.1">
    <property type="nucleotide sequence ID" value="XM_005849893.1"/>
</dbReference>
<organism evidence="17">
    <name type="scientific">Chlorella variabilis</name>
    <name type="common">Green alga</name>
    <dbReference type="NCBI Taxonomy" id="554065"/>
    <lineage>
        <taxon>Eukaryota</taxon>
        <taxon>Viridiplantae</taxon>
        <taxon>Chlorophyta</taxon>
        <taxon>core chlorophytes</taxon>
        <taxon>Trebouxiophyceae</taxon>
        <taxon>Chlorellales</taxon>
        <taxon>Chlorellaceae</taxon>
        <taxon>Chlorella clade</taxon>
        <taxon>Chlorella</taxon>
    </lineage>
</organism>
<comment type="catalytic activity">
    <reaction evidence="1 14">
        <text>2 a ubiquinol + O2 = 2 a ubiquinone + 2 H2O</text>
        <dbReference type="Rhea" id="RHEA:30255"/>
        <dbReference type="Rhea" id="RHEA-COMP:9565"/>
        <dbReference type="Rhea" id="RHEA-COMP:9566"/>
        <dbReference type="ChEBI" id="CHEBI:15377"/>
        <dbReference type="ChEBI" id="CHEBI:15379"/>
        <dbReference type="ChEBI" id="CHEBI:16389"/>
        <dbReference type="ChEBI" id="CHEBI:17976"/>
        <dbReference type="EC" id="1.10.3.11"/>
    </reaction>
</comment>
<keyword evidence="6 14" id="KW-0679">Respiratory chain</keyword>
<keyword evidence="9 14" id="KW-0249">Electron transport</keyword>
<evidence type="ECO:0000256" key="4">
    <source>
        <dbReference type="ARBA" id="ARBA00011748"/>
    </source>
</evidence>
<proteinExistence type="inferred from homology"/>
<dbReference type="GO" id="GO:0102721">
    <property type="term" value="F:ubiquinol:oxygen oxidoreductase activity"/>
    <property type="evidence" value="ECO:0007669"/>
    <property type="project" value="UniProtKB-EC"/>
</dbReference>
<dbReference type="Proteomes" id="UP000008141">
    <property type="component" value="Unassembled WGS sequence"/>
</dbReference>
<comment type="cofactor">
    <cofactor evidence="14">
        <name>Fe cation</name>
        <dbReference type="ChEBI" id="CHEBI:24875"/>
    </cofactor>
    <text evidence="14">Binds 2 iron ions per subunit.</text>
</comment>
<dbReference type="EC" id="1.10.3.11" evidence="14"/>
<evidence type="ECO:0000256" key="8">
    <source>
        <dbReference type="ARBA" id="ARBA00022723"/>
    </source>
</evidence>
<dbReference type="GeneID" id="17356773"/>
<protein>
    <recommendedName>
        <fullName evidence="14">Ubiquinol oxidase</fullName>
        <ecNumber evidence="14">1.10.3.11</ecNumber>
    </recommendedName>
</protein>
<gene>
    <name evidence="16" type="ORF">CHLNCDRAFT_143310</name>
</gene>
<dbReference type="OrthoDB" id="16906at2759"/>
<evidence type="ECO:0000256" key="12">
    <source>
        <dbReference type="ARBA" id="ARBA00023004"/>
    </source>
</evidence>
<dbReference type="Gene3D" id="1.20.1260.140">
    <property type="entry name" value="Alternative oxidase"/>
    <property type="match status" value="1"/>
</dbReference>
<sequence>MVETKTVGSADGTPPGGAASHRTFGAGYIAPHPSIRKDAVDVDSYLQEHQVYTSEYLESVQPAHEYAAWYWHVAARTLVGLLTGTLGAPADRLTERSLGKRILCFTSVGTVSGLAGKPWGRGAVFNHVRSILFNKPDNGWVHTAAANAECVRAHAGIVANTTWTPAQPPLWARLFHLMFQARVVMFLQILPVYFFLPSAAYAYDAFRAEEQVYSQAISLIGSGRFKTWKSTRAPGLGVSYYALPEGAMLRDALLRMRADEACIHQLNIVLAELNPGDKNPFITMERKSK</sequence>
<accession>E1Z9Y0</accession>
<comment type="similarity">
    <text evidence="3 14">Belongs to the alternative oxidase family.</text>
</comment>
<evidence type="ECO:0000313" key="17">
    <source>
        <dbReference type="Proteomes" id="UP000008141"/>
    </source>
</evidence>
<dbReference type="KEGG" id="cvr:CHLNCDRAFT_143310"/>
<dbReference type="InterPro" id="IPR002680">
    <property type="entry name" value="AOX"/>
</dbReference>
<keyword evidence="10 15" id="KW-1133">Transmembrane helix</keyword>
<evidence type="ECO:0000256" key="15">
    <source>
        <dbReference type="SAM" id="Phobius"/>
    </source>
</evidence>
<comment type="subcellular location">
    <subcellularLocation>
        <location evidence="2">Membrane</location>
    </subcellularLocation>
</comment>
<keyword evidence="7 14" id="KW-0812">Transmembrane</keyword>
<evidence type="ECO:0000256" key="3">
    <source>
        <dbReference type="ARBA" id="ARBA00008388"/>
    </source>
</evidence>
<evidence type="ECO:0000256" key="5">
    <source>
        <dbReference type="ARBA" id="ARBA00022448"/>
    </source>
</evidence>
<dbReference type="AlphaFoldDB" id="E1Z9Y0"/>
<evidence type="ECO:0000256" key="13">
    <source>
        <dbReference type="ARBA" id="ARBA00023136"/>
    </source>
</evidence>
<dbReference type="GO" id="GO:0046872">
    <property type="term" value="F:metal ion binding"/>
    <property type="evidence" value="ECO:0007669"/>
    <property type="project" value="UniProtKB-UniRule"/>
</dbReference>
<evidence type="ECO:0000256" key="11">
    <source>
        <dbReference type="ARBA" id="ARBA00023002"/>
    </source>
</evidence>
<dbReference type="InterPro" id="IPR038659">
    <property type="entry name" value="AOX_sf"/>
</dbReference>
<evidence type="ECO:0000256" key="14">
    <source>
        <dbReference type="RuleBase" id="RU003779"/>
    </source>
</evidence>
<dbReference type="EMBL" id="GL433839">
    <property type="protein sequence ID" value="EFN57853.1"/>
    <property type="molecule type" value="Genomic_DNA"/>
</dbReference>
<evidence type="ECO:0000256" key="6">
    <source>
        <dbReference type="ARBA" id="ARBA00022660"/>
    </source>
</evidence>
<keyword evidence="12 14" id="KW-0408">Iron</keyword>
<dbReference type="GO" id="GO:0098803">
    <property type="term" value="C:respiratory chain complex"/>
    <property type="evidence" value="ECO:0007669"/>
    <property type="project" value="UniProtKB-UniRule"/>
</dbReference>
<dbReference type="OMA" id="VHTYTRA"/>
<evidence type="ECO:0000256" key="1">
    <source>
        <dbReference type="ARBA" id="ARBA00001192"/>
    </source>
</evidence>
<dbReference type="GO" id="GO:0005739">
    <property type="term" value="C:mitochondrion"/>
    <property type="evidence" value="ECO:0007669"/>
    <property type="project" value="TreeGrafter"/>
</dbReference>
<dbReference type="PANTHER" id="PTHR31803:SF3">
    <property type="entry name" value="ALTERNATIVE OXIDASE"/>
    <property type="match status" value="1"/>
</dbReference>
<feature type="transmembrane region" description="Helical" evidence="15">
    <location>
        <begin position="183"/>
        <end position="203"/>
    </location>
</feature>
<dbReference type="GO" id="GO:0016020">
    <property type="term" value="C:membrane"/>
    <property type="evidence" value="ECO:0007669"/>
    <property type="project" value="UniProtKB-SubCell"/>
</dbReference>
<dbReference type="GO" id="GO:0009916">
    <property type="term" value="F:alternative oxidase activity"/>
    <property type="evidence" value="ECO:0007669"/>
    <property type="project" value="UniProtKB-UniRule"/>
</dbReference>
<name>E1Z9Y0_CHLVA</name>
<dbReference type="FunCoup" id="E1Z9Y0">
    <property type="interactions" value="106"/>
</dbReference>
<evidence type="ECO:0000256" key="10">
    <source>
        <dbReference type="ARBA" id="ARBA00022989"/>
    </source>
</evidence>
<keyword evidence="5" id="KW-0813">Transport</keyword>
<dbReference type="PANTHER" id="PTHR31803">
    <property type="entry name" value="ALTERNATIVE OXIDASE"/>
    <property type="match status" value="1"/>
</dbReference>
<evidence type="ECO:0000313" key="16">
    <source>
        <dbReference type="EMBL" id="EFN57853.1"/>
    </source>
</evidence>
<evidence type="ECO:0000256" key="2">
    <source>
        <dbReference type="ARBA" id="ARBA00004370"/>
    </source>
</evidence>
<keyword evidence="11 14" id="KW-0560">Oxidoreductase</keyword>
<evidence type="ECO:0000256" key="7">
    <source>
        <dbReference type="ARBA" id="ARBA00022692"/>
    </source>
</evidence>
<evidence type="ECO:0000256" key="9">
    <source>
        <dbReference type="ARBA" id="ARBA00022982"/>
    </source>
</evidence>
<dbReference type="InParanoid" id="E1Z9Y0"/>
<keyword evidence="17" id="KW-1185">Reference proteome</keyword>
<comment type="subunit">
    <text evidence="4">Homodimer; disulfide-linked.</text>
</comment>